<gene>
    <name evidence="3" type="ORF">BE15_05315</name>
</gene>
<feature type="compositionally biased region" description="Gly residues" evidence="1">
    <location>
        <begin position="50"/>
        <end position="68"/>
    </location>
</feature>
<feature type="chain" id="PRO_5007566410" description="Secreted protein" evidence="2">
    <location>
        <begin position="24"/>
        <end position="159"/>
    </location>
</feature>
<feature type="region of interest" description="Disordered" evidence="1">
    <location>
        <begin position="32"/>
        <end position="69"/>
    </location>
</feature>
<dbReference type="PROSITE" id="PS51257">
    <property type="entry name" value="PROKAR_LIPOPROTEIN"/>
    <property type="match status" value="1"/>
</dbReference>
<dbReference type="AlphaFoldDB" id="A0A150Q9D4"/>
<organism evidence="3 4">
    <name type="scientific">Sorangium cellulosum</name>
    <name type="common">Polyangium cellulosum</name>
    <dbReference type="NCBI Taxonomy" id="56"/>
    <lineage>
        <taxon>Bacteria</taxon>
        <taxon>Pseudomonadati</taxon>
        <taxon>Myxococcota</taxon>
        <taxon>Polyangia</taxon>
        <taxon>Polyangiales</taxon>
        <taxon>Polyangiaceae</taxon>
        <taxon>Sorangium</taxon>
    </lineage>
</organism>
<evidence type="ECO:0000313" key="4">
    <source>
        <dbReference type="Proteomes" id="UP000075260"/>
    </source>
</evidence>
<sequence>MRSINLVGIVSMALMLGATAFSAGCGDDSDGGTGGGTTASSTTTTSATTGTGGEGGGGEGGGDGGGGGEDAECVTCSAPLLDDADSNDLCESSVPKYDALTACICEACGVAEGDPCYNECSPEGAEQSDECTVCGTTAATTEDGACAAEGTACLQDRGE</sequence>
<feature type="signal peptide" evidence="2">
    <location>
        <begin position="1"/>
        <end position="23"/>
    </location>
</feature>
<dbReference type="Proteomes" id="UP000075260">
    <property type="component" value="Unassembled WGS sequence"/>
</dbReference>
<reference evidence="3 4" key="1">
    <citation type="submission" date="2014-02" db="EMBL/GenBank/DDBJ databases">
        <title>The small core and large imbalanced accessory genome model reveals a collaborative survival strategy of Sorangium cellulosum strains in nature.</title>
        <authorList>
            <person name="Han K."/>
            <person name="Peng R."/>
            <person name="Blom J."/>
            <person name="Li Y.-Z."/>
        </authorList>
    </citation>
    <scope>NUCLEOTIDE SEQUENCE [LARGE SCALE GENOMIC DNA]</scope>
    <source>
        <strain evidence="3 4">So0008-312</strain>
    </source>
</reference>
<evidence type="ECO:0000256" key="1">
    <source>
        <dbReference type="SAM" id="MobiDB-lite"/>
    </source>
</evidence>
<dbReference type="EMBL" id="JEMA01000905">
    <property type="protein sequence ID" value="KYF64584.1"/>
    <property type="molecule type" value="Genomic_DNA"/>
</dbReference>
<protein>
    <recommendedName>
        <fullName evidence="5">Secreted protein</fullName>
    </recommendedName>
</protein>
<accession>A0A150Q9D4</accession>
<feature type="compositionally biased region" description="Low complexity" evidence="1">
    <location>
        <begin position="38"/>
        <end position="49"/>
    </location>
</feature>
<proteinExistence type="predicted"/>
<evidence type="ECO:0008006" key="5">
    <source>
        <dbReference type="Google" id="ProtNLM"/>
    </source>
</evidence>
<evidence type="ECO:0000313" key="3">
    <source>
        <dbReference type="EMBL" id="KYF64584.1"/>
    </source>
</evidence>
<keyword evidence="2" id="KW-0732">Signal</keyword>
<evidence type="ECO:0000256" key="2">
    <source>
        <dbReference type="SAM" id="SignalP"/>
    </source>
</evidence>
<name>A0A150Q9D4_SORCE</name>
<comment type="caution">
    <text evidence="3">The sequence shown here is derived from an EMBL/GenBank/DDBJ whole genome shotgun (WGS) entry which is preliminary data.</text>
</comment>